<name>A0ABZ2L158_9BACT</name>
<reference evidence="1" key="1">
    <citation type="submission" date="2021-12" db="EMBL/GenBank/DDBJ databases">
        <title>Discovery of the Pendulisporaceae a myxobacterial family with distinct sporulation behavior and unique specialized metabolism.</title>
        <authorList>
            <person name="Garcia R."/>
            <person name="Popoff A."/>
            <person name="Bader C.D."/>
            <person name="Loehr J."/>
            <person name="Walesch S."/>
            <person name="Walt C."/>
            <person name="Boldt J."/>
            <person name="Bunk B."/>
            <person name="Haeckl F.J.F.P.J."/>
            <person name="Gunesch A.P."/>
            <person name="Birkelbach J."/>
            <person name="Nuebel U."/>
            <person name="Pietschmann T."/>
            <person name="Bach T."/>
            <person name="Mueller R."/>
        </authorList>
    </citation>
    <scope>NUCLEOTIDE SEQUENCE</scope>
    <source>
        <strain evidence="1">MSr11367</strain>
    </source>
</reference>
<evidence type="ECO:0000313" key="1">
    <source>
        <dbReference type="EMBL" id="WXB03299.1"/>
    </source>
</evidence>
<keyword evidence="1" id="KW-0067">ATP-binding</keyword>
<dbReference type="EMBL" id="CP089983">
    <property type="protein sequence ID" value="WXB03299.1"/>
    <property type="molecule type" value="Genomic_DNA"/>
</dbReference>
<evidence type="ECO:0000313" key="2">
    <source>
        <dbReference type="Proteomes" id="UP001374803"/>
    </source>
</evidence>
<dbReference type="GO" id="GO:0004386">
    <property type="term" value="F:helicase activity"/>
    <property type="evidence" value="ECO:0007669"/>
    <property type="project" value="UniProtKB-KW"/>
</dbReference>
<protein>
    <submittedName>
        <fullName evidence="1">Helicase RepA family protein</fullName>
    </submittedName>
</protein>
<dbReference type="Proteomes" id="UP001374803">
    <property type="component" value="Chromosome"/>
</dbReference>
<sequence length="98" mass="11208">MKDYAENLNMPLERVRDPIYRPIVTAFQQMNAEQQAAMHAFARLVLVDTISSLFGILDGSSRMRDFGEEFSVMYEGEKLNGNLQDDFLAKEQELEGKS</sequence>
<keyword evidence="1" id="KW-0547">Nucleotide-binding</keyword>
<proteinExistence type="predicted"/>
<keyword evidence="1" id="KW-0347">Helicase</keyword>
<keyword evidence="2" id="KW-1185">Reference proteome</keyword>
<dbReference type="RefSeq" id="WP_394832929.1">
    <property type="nucleotide sequence ID" value="NZ_CP089929.1"/>
</dbReference>
<gene>
    <name evidence="1" type="ORF">LVJ94_41155</name>
</gene>
<accession>A0ABZ2L158</accession>
<keyword evidence="1" id="KW-0378">Hydrolase</keyword>
<organism evidence="1 2">
    <name type="scientific">Pendulispora rubella</name>
    <dbReference type="NCBI Taxonomy" id="2741070"/>
    <lineage>
        <taxon>Bacteria</taxon>
        <taxon>Pseudomonadati</taxon>
        <taxon>Myxococcota</taxon>
        <taxon>Myxococcia</taxon>
        <taxon>Myxococcales</taxon>
        <taxon>Sorangiineae</taxon>
        <taxon>Pendulisporaceae</taxon>
        <taxon>Pendulispora</taxon>
    </lineage>
</organism>